<organism evidence="2 3">
    <name type="scientific">Ruegeria haliotis</name>
    <dbReference type="NCBI Taxonomy" id="2747601"/>
    <lineage>
        <taxon>Bacteria</taxon>
        <taxon>Pseudomonadati</taxon>
        <taxon>Pseudomonadota</taxon>
        <taxon>Alphaproteobacteria</taxon>
        <taxon>Rhodobacterales</taxon>
        <taxon>Roseobacteraceae</taxon>
        <taxon>Ruegeria</taxon>
    </lineage>
</organism>
<evidence type="ECO:0000313" key="2">
    <source>
        <dbReference type="EMBL" id="NVO56884.1"/>
    </source>
</evidence>
<keyword evidence="3" id="KW-1185">Reference proteome</keyword>
<keyword evidence="1" id="KW-0472">Membrane</keyword>
<gene>
    <name evidence="2" type="ORF">HW561_13905</name>
</gene>
<dbReference type="RefSeq" id="WP_176865746.1">
    <property type="nucleotide sequence ID" value="NZ_JABXWT010000007.1"/>
</dbReference>
<dbReference type="Proteomes" id="UP000630805">
    <property type="component" value="Unassembled WGS sequence"/>
</dbReference>
<dbReference type="EMBL" id="JABXWT010000007">
    <property type="protein sequence ID" value="NVO56884.1"/>
    <property type="molecule type" value="Genomic_DNA"/>
</dbReference>
<keyword evidence="1" id="KW-0812">Transmembrane</keyword>
<feature type="transmembrane region" description="Helical" evidence="1">
    <location>
        <begin position="6"/>
        <end position="27"/>
    </location>
</feature>
<name>A0ABX2PV26_9RHOB</name>
<keyword evidence="1" id="KW-1133">Transmembrane helix</keyword>
<proteinExistence type="predicted"/>
<protein>
    <submittedName>
        <fullName evidence="2">Uncharacterized protein</fullName>
    </submittedName>
</protein>
<evidence type="ECO:0000256" key="1">
    <source>
        <dbReference type="SAM" id="Phobius"/>
    </source>
</evidence>
<comment type="caution">
    <text evidence="2">The sequence shown here is derived from an EMBL/GenBank/DDBJ whole genome shotgun (WGS) entry which is preliminary data.</text>
</comment>
<sequence>MSTETLISLTISLGLGGLCFWLVGHVVQNSGQDRMVDPEAVKELMRTIDWSRLDSVMDRPSVRQSETDKS</sequence>
<reference evidence="2 3" key="1">
    <citation type="submission" date="2020-06" db="EMBL/GenBank/DDBJ databases">
        <authorList>
            <person name="Cao W.R."/>
        </authorList>
    </citation>
    <scope>NUCLEOTIDE SEQUENCE [LARGE SCALE GENOMIC DNA]</scope>
    <source>
        <strain evidence="2 3">B1Z28</strain>
    </source>
</reference>
<accession>A0ABX2PV26</accession>
<evidence type="ECO:0000313" key="3">
    <source>
        <dbReference type="Proteomes" id="UP000630805"/>
    </source>
</evidence>